<sequence length="260" mass="26714">MHHPDRPLTGPAGVLERLGLGAIALADCLWLYLRILGGRARLDLPAFAAALRQSGLSVLPALTLVSVVLGLILGRQGEQLLAGFALPDALLISLTYAIALELLPVLIGILVAGRAGVALAVRQAGLAVSGELDGLLVNGIDPIRYTLAPTLLAMLLMSAAFAVWSLLVTGLTTWAWLWASVALGPARLVETLAHAIGPADLVGALVKPPLFALLVAPLACVNGIAAGRDPRGIARAATATMLGAIGLILVADLLYLLLIG</sequence>
<organism evidence="2 3">
    <name type="scientific">Marichromatium gracile</name>
    <name type="common">Chromatium gracile</name>
    <dbReference type="NCBI Taxonomy" id="1048"/>
    <lineage>
        <taxon>Bacteria</taxon>
        <taxon>Pseudomonadati</taxon>
        <taxon>Pseudomonadota</taxon>
        <taxon>Gammaproteobacteria</taxon>
        <taxon>Chromatiales</taxon>
        <taxon>Chromatiaceae</taxon>
        <taxon>Marichromatium</taxon>
    </lineage>
</organism>
<dbReference type="AlphaFoldDB" id="A0A4R4ALM0"/>
<feature type="transmembrane region" description="Helical" evidence="1">
    <location>
        <begin position="54"/>
        <end position="74"/>
    </location>
</feature>
<evidence type="ECO:0000313" key="3">
    <source>
        <dbReference type="Proteomes" id="UP000295247"/>
    </source>
</evidence>
<dbReference type="Pfam" id="PF02405">
    <property type="entry name" value="MlaE"/>
    <property type="match status" value="1"/>
</dbReference>
<feature type="transmembrane region" description="Helical" evidence="1">
    <location>
        <begin position="210"/>
        <end position="227"/>
    </location>
</feature>
<keyword evidence="1" id="KW-0472">Membrane</keyword>
<protein>
    <submittedName>
        <fullName evidence="2">Phospholipid/cholesterol/gamma-HCH transport system permease protein</fullName>
    </submittedName>
</protein>
<dbReference type="RefSeq" id="WP_132228479.1">
    <property type="nucleotide sequence ID" value="NZ_NRRH01000023.1"/>
</dbReference>
<accession>A0A4R4ALM0</accession>
<dbReference type="Proteomes" id="UP000295247">
    <property type="component" value="Unassembled WGS sequence"/>
</dbReference>
<gene>
    <name evidence="2" type="ORF">EDC29_101582</name>
</gene>
<dbReference type="EMBL" id="SMDC01000001">
    <property type="protein sequence ID" value="TCW40165.1"/>
    <property type="molecule type" value="Genomic_DNA"/>
</dbReference>
<feature type="transmembrane region" description="Helical" evidence="1">
    <location>
        <begin position="239"/>
        <end position="259"/>
    </location>
</feature>
<name>A0A4R4ALM0_MARGR</name>
<feature type="transmembrane region" description="Helical" evidence="1">
    <location>
        <begin position="94"/>
        <end position="113"/>
    </location>
</feature>
<proteinExistence type="predicted"/>
<dbReference type="GO" id="GO:0043190">
    <property type="term" value="C:ATP-binding cassette (ABC) transporter complex"/>
    <property type="evidence" value="ECO:0007669"/>
    <property type="project" value="InterPro"/>
</dbReference>
<reference evidence="2 3" key="1">
    <citation type="submission" date="2019-03" db="EMBL/GenBank/DDBJ databases">
        <title>Genomic Encyclopedia of Type Strains, Phase IV (KMG-IV): sequencing the most valuable type-strain genomes for metagenomic binning, comparative biology and taxonomic classification.</title>
        <authorList>
            <person name="Goeker M."/>
        </authorList>
    </citation>
    <scope>NUCLEOTIDE SEQUENCE [LARGE SCALE GENOMIC DNA]</scope>
    <source>
        <strain evidence="2 3">DSM 203</strain>
    </source>
</reference>
<dbReference type="PANTHER" id="PTHR30188">
    <property type="entry name" value="ABC TRANSPORTER PERMEASE PROTEIN-RELATED"/>
    <property type="match status" value="1"/>
</dbReference>
<evidence type="ECO:0000313" key="2">
    <source>
        <dbReference type="EMBL" id="TCW40165.1"/>
    </source>
</evidence>
<feature type="transmembrane region" description="Helical" evidence="1">
    <location>
        <begin position="14"/>
        <end position="33"/>
    </location>
</feature>
<feature type="transmembrane region" description="Helical" evidence="1">
    <location>
        <begin position="151"/>
        <end position="177"/>
    </location>
</feature>
<dbReference type="InterPro" id="IPR030802">
    <property type="entry name" value="Permease_MalE"/>
</dbReference>
<comment type="caution">
    <text evidence="2">The sequence shown here is derived from an EMBL/GenBank/DDBJ whole genome shotgun (WGS) entry which is preliminary data.</text>
</comment>
<keyword evidence="1" id="KW-0812">Transmembrane</keyword>
<dbReference type="GO" id="GO:0005548">
    <property type="term" value="F:phospholipid transporter activity"/>
    <property type="evidence" value="ECO:0007669"/>
    <property type="project" value="TreeGrafter"/>
</dbReference>
<evidence type="ECO:0000256" key="1">
    <source>
        <dbReference type="SAM" id="Phobius"/>
    </source>
</evidence>
<keyword evidence="1" id="KW-1133">Transmembrane helix</keyword>